<dbReference type="OrthoDB" id="4807798at2"/>
<proteinExistence type="predicted"/>
<dbReference type="Pfam" id="PF12728">
    <property type="entry name" value="HTH_17"/>
    <property type="match status" value="1"/>
</dbReference>
<accession>A0A1G9LMF9</accession>
<dbReference type="RefSeq" id="WP_092147640.1">
    <property type="nucleotide sequence ID" value="NZ_LT629700.1"/>
</dbReference>
<evidence type="ECO:0000313" key="2">
    <source>
        <dbReference type="EMBL" id="SDL63142.1"/>
    </source>
</evidence>
<feature type="domain" description="Helix-turn-helix" evidence="1">
    <location>
        <begin position="30"/>
        <end position="61"/>
    </location>
</feature>
<sequence length="104" mass="11197">MGAFALPSLEDEKTLLTMQDAVAEGFGGCSTLRKYISEGYLRASKIGGRIKIERADLEALKRPTGRQPTFEDIESAVSRIAAAAPPLSDQQIHRLARPLGGGQQ</sequence>
<protein>
    <submittedName>
        <fullName evidence="2">Helix-turn-helix domain-containing protein</fullName>
    </submittedName>
</protein>
<name>A0A1G9LMF9_9CORY</name>
<dbReference type="EMBL" id="LT629700">
    <property type="protein sequence ID" value="SDL63142.1"/>
    <property type="molecule type" value="Genomic_DNA"/>
</dbReference>
<gene>
    <name evidence="2" type="ORF">SAMN04488535_0225</name>
</gene>
<dbReference type="AlphaFoldDB" id="A0A1G9LMF9"/>
<dbReference type="Proteomes" id="UP000199350">
    <property type="component" value="Chromosome I"/>
</dbReference>
<evidence type="ECO:0000259" key="1">
    <source>
        <dbReference type="Pfam" id="PF12728"/>
    </source>
</evidence>
<evidence type="ECO:0000313" key="3">
    <source>
        <dbReference type="Proteomes" id="UP000199350"/>
    </source>
</evidence>
<reference evidence="3" key="1">
    <citation type="submission" date="2016-10" db="EMBL/GenBank/DDBJ databases">
        <authorList>
            <person name="Varghese N."/>
            <person name="Submissions S."/>
        </authorList>
    </citation>
    <scope>NUCLEOTIDE SEQUENCE [LARGE SCALE GENOMIC DNA]</scope>
    <source>
        <strain evidence="3">DSM 20632</strain>
    </source>
</reference>
<dbReference type="InterPro" id="IPR041657">
    <property type="entry name" value="HTH_17"/>
</dbReference>
<organism evidence="2 3">
    <name type="scientific">Corynebacterium mycetoides</name>
    <dbReference type="NCBI Taxonomy" id="38302"/>
    <lineage>
        <taxon>Bacteria</taxon>
        <taxon>Bacillati</taxon>
        <taxon>Actinomycetota</taxon>
        <taxon>Actinomycetes</taxon>
        <taxon>Mycobacteriales</taxon>
        <taxon>Corynebacteriaceae</taxon>
        <taxon>Corynebacterium</taxon>
    </lineage>
</organism>
<keyword evidence="3" id="KW-1185">Reference proteome</keyword>